<proteinExistence type="predicted"/>
<keyword evidence="2" id="KW-1185">Reference proteome</keyword>
<evidence type="ECO:0000313" key="2">
    <source>
        <dbReference type="Proteomes" id="UP000480303"/>
    </source>
</evidence>
<dbReference type="Proteomes" id="UP000480303">
    <property type="component" value="Unassembled WGS sequence"/>
</dbReference>
<organism evidence="1 2">
    <name type="scientific">Pseudolactococcus hodotermopsidis</name>
    <dbReference type="NCBI Taxonomy" id="2709157"/>
    <lineage>
        <taxon>Bacteria</taxon>
        <taxon>Bacillati</taxon>
        <taxon>Bacillota</taxon>
        <taxon>Bacilli</taxon>
        <taxon>Lactobacillales</taxon>
        <taxon>Streptococcaceae</taxon>
        <taxon>Pseudolactococcus</taxon>
    </lineage>
</organism>
<dbReference type="EMBL" id="BLLI01000088">
    <property type="protein sequence ID" value="GFH43400.1"/>
    <property type="molecule type" value="Genomic_DNA"/>
</dbReference>
<sequence length="68" mass="7850">MNKIKLTESKEKLIHIGILDEETKKLLSEITKLCRQSKLSYIQKNEALHQADAVLYYECISKDSQGHC</sequence>
<gene>
    <name evidence="1" type="ORF">Hs30E_19510</name>
</gene>
<name>A0A6A0BD82_9LACT</name>
<accession>A0A6A0BD82</accession>
<protein>
    <submittedName>
        <fullName evidence="1">Uncharacterized protein</fullName>
    </submittedName>
</protein>
<comment type="caution">
    <text evidence="1">The sequence shown here is derived from an EMBL/GenBank/DDBJ whole genome shotgun (WGS) entry which is preliminary data.</text>
</comment>
<dbReference type="AlphaFoldDB" id="A0A6A0BD82"/>
<evidence type="ECO:0000313" key="1">
    <source>
        <dbReference type="EMBL" id="GFH43400.1"/>
    </source>
</evidence>
<reference evidence="1 2" key="1">
    <citation type="submission" date="2020-02" db="EMBL/GenBank/DDBJ databases">
        <title>Draft genome sequence of Lactococcus sp. Hs30E4-3.</title>
        <authorList>
            <person name="Noda S."/>
            <person name="Yuki M."/>
            <person name="Ohkuma M."/>
        </authorList>
    </citation>
    <scope>NUCLEOTIDE SEQUENCE [LARGE SCALE GENOMIC DNA]</scope>
    <source>
        <strain evidence="1 2">Hs30E4-3</strain>
    </source>
</reference>
<dbReference type="RefSeq" id="WP_172209835.1">
    <property type="nucleotide sequence ID" value="NZ_BLLI01000088.1"/>
</dbReference>